<dbReference type="InterPro" id="IPR006448">
    <property type="entry name" value="Phage_term_ssu_P27"/>
</dbReference>
<feature type="region of interest" description="Disordered" evidence="1">
    <location>
        <begin position="1"/>
        <end position="21"/>
    </location>
</feature>
<evidence type="ECO:0000256" key="1">
    <source>
        <dbReference type="SAM" id="MobiDB-lite"/>
    </source>
</evidence>
<sequence>MARPAKSVKVKSGDISAEDAEVRAGIEDKLRGEAQPPEPPPHLSDAQRELFEFIVSGLVNAEILGRLDVFVLESTVVAIDRLREINRMIDADLSLLANNGLQSARAKYQSDLWRGCSELCLSPQARAKIGGLAAQKAKEAKDPLVAAMMDDD</sequence>
<dbReference type="Pfam" id="PF05119">
    <property type="entry name" value="Terminase_4"/>
    <property type="match status" value="1"/>
</dbReference>
<organism evidence="2 3">
    <name type="scientific">Candidatus Avoscillospira stercorigallinarum</name>
    <dbReference type="NCBI Taxonomy" id="2840708"/>
    <lineage>
        <taxon>Bacteria</taxon>
        <taxon>Bacillati</taxon>
        <taxon>Bacillota</taxon>
        <taxon>Clostridia</taxon>
        <taxon>Eubacteriales</taxon>
        <taxon>Oscillospiraceae</taxon>
        <taxon>Oscillospiraceae incertae sedis</taxon>
        <taxon>Candidatus Avoscillospira</taxon>
    </lineage>
</organism>
<evidence type="ECO:0000313" key="2">
    <source>
        <dbReference type="EMBL" id="HIQ69338.1"/>
    </source>
</evidence>
<comment type="caution">
    <text evidence="2">The sequence shown here is derived from an EMBL/GenBank/DDBJ whole genome shotgun (WGS) entry which is preliminary data.</text>
</comment>
<proteinExistence type="predicted"/>
<gene>
    <name evidence="2" type="ORF">IAA67_03275</name>
</gene>
<dbReference type="Proteomes" id="UP000886874">
    <property type="component" value="Unassembled WGS sequence"/>
</dbReference>
<accession>A0A9D0Z5F5</accession>
<dbReference type="AlphaFoldDB" id="A0A9D0Z5F5"/>
<reference evidence="2" key="2">
    <citation type="journal article" date="2021" name="PeerJ">
        <title>Extensive microbial diversity within the chicken gut microbiome revealed by metagenomics and culture.</title>
        <authorList>
            <person name="Gilroy R."/>
            <person name="Ravi A."/>
            <person name="Getino M."/>
            <person name="Pursley I."/>
            <person name="Horton D.L."/>
            <person name="Alikhan N.F."/>
            <person name="Baker D."/>
            <person name="Gharbi K."/>
            <person name="Hall N."/>
            <person name="Watson M."/>
            <person name="Adriaenssens E.M."/>
            <person name="Foster-Nyarko E."/>
            <person name="Jarju S."/>
            <person name="Secka A."/>
            <person name="Antonio M."/>
            <person name="Oren A."/>
            <person name="Chaudhuri R.R."/>
            <person name="La Ragione R."/>
            <person name="Hildebrand F."/>
            <person name="Pallen M.J."/>
        </authorList>
    </citation>
    <scope>NUCLEOTIDE SEQUENCE</scope>
    <source>
        <strain evidence="2">ChiSjej2B20-13462</strain>
    </source>
</reference>
<evidence type="ECO:0000313" key="3">
    <source>
        <dbReference type="Proteomes" id="UP000886874"/>
    </source>
</evidence>
<reference evidence="2" key="1">
    <citation type="submission" date="2020-10" db="EMBL/GenBank/DDBJ databases">
        <authorList>
            <person name="Gilroy R."/>
        </authorList>
    </citation>
    <scope>NUCLEOTIDE SEQUENCE</scope>
    <source>
        <strain evidence="2">ChiSjej2B20-13462</strain>
    </source>
</reference>
<name>A0A9D0Z5F5_9FIRM</name>
<protein>
    <submittedName>
        <fullName evidence="2">P27 family phage terminase small subunit</fullName>
    </submittedName>
</protein>
<dbReference type="EMBL" id="DVFN01000051">
    <property type="protein sequence ID" value="HIQ69338.1"/>
    <property type="molecule type" value="Genomic_DNA"/>
</dbReference>